<dbReference type="EMBL" id="FUZV01000001">
    <property type="protein sequence ID" value="SKC61267.1"/>
    <property type="molecule type" value="Genomic_DNA"/>
</dbReference>
<dbReference type="AlphaFoldDB" id="A0A1T5KC65"/>
<gene>
    <name evidence="2" type="ORF">SAMN06296058_1572</name>
</gene>
<keyword evidence="1" id="KW-0732">Signal</keyword>
<evidence type="ECO:0000313" key="3">
    <source>
        <dbReference type="Proteomes" id="UP000190341"/>
    </source>
</evidence>
<evidence type="ECO:0000256" key="1">
    <source>
        <dbReference type="SAM" id="SignalP"/>
    </source>
</evidence>
<keyword evidence="3" id="KW-1185">Reference proteome</keyword>
<reference evidence="2 3" key="1">
    <citation type="submission" date="2017-02" db="EMBL/GenBank/DDBJ databases">
        <authorList>
            <person name="Peterson S.W."/>
        </authorList>
    </citation>
    <scope>NUCLEOTIDE SEQUENCE [LARGE SCALE GENOMIC DNA]</scope>
    <source>
        <strain evidence="2 3">P15</strain>
    </source>
</reference>
<dbReference type="PROSITE" id="PS51257">
    <property type="entry name" value="PROKAR_LIPOPROTEIN"/>
    <property type="match status" value="1"/>
</dbReference>
<proteinExistence type="predicted"/>
<sequence length="166" mass="18808">MSRAMKQYTLLASAVLMMSACATQHYPTSSPMVRVGPSKMWHKSGASGKEAWETWQKCIEIPGNKKVTDACMKERGFKYGRTDDVYIPPRAPERDWVCTKPGLACAGLFYGESVRLQRQCYEEADEQTPEYQEARKNRRLSEYGQTIVNECMAANGFTYEVVEGQP</sequence>
<organism evidence="2 3">
    <name type="scientific">Pseudoxanthomonas indica</name>
    <dbReference type="NCBI Taxonomy" id="428993"/>
    <lineage>
        <taxon>Bacteria</taxon>
        <taxon>Pseudomonadati</taxon>
        <taxon>Pseudomonadota</taxon>
        <taxon>Gammaproteobacteria</taxon>
        <taxon>Lysobacterales</taxon>
        <taxon>Lysobacteraceae</taxon>
        <taxon>Pseudoxanthomonas</taxon>
    </lineage>
</organism>
<evidence type="ECO:0000313" key="2">
    <source>
        <dbReference type="EMBL" id="SKC61267.1"/>
    </source>
</evidence>
<feature type="chain" id="PRO_5013069572" description="Lipoprotein" evidence="1">
    <location>
        <begin position="23"/>
        <end position="166"/>
    </location>
</feature>
<name>A0A1T5KC65_9GAMM</name>
<feature type="signal peptide" evidence="1">
    <location>
        <begin position="1"/>
        <end position="22"/>
    </location>
</feature>
<dbReference type="Proteomes" id="UP000190341">
    <property type="component" value="Unassembled WGS sequence"/>
</dbReference>
<evidence type="ECO:0008006" key="4">
    <source>
        <dbReference type="Google" id="ProtNLM"/>
    </source>
</evidence>
<accession>A0A1T5KC65</accession>
<protein>
    <recommendedName>
        <fullName evidence="4">Lipoprotein</fullName>
    </recommendedName>
</protein>
<dbReference type="STRING" id="428993.SAMN06296058_1572"/>